<comment type="caution">
    <text evidence="1">The sequence shown here is derived from an EMBL/GenBank/DDBJ whole genome shotgun (WGS) entry which is preliminary data.</text>
</comment>
<name>A0A5R9IE06_9GAMM</name>
<dbReference type="OrthoDB" id="6399419at2"/>
<dbReference type="AlphaFoldDB" id="A0A5R9IE06"/>
<keyword evidence="2" id="KW-1185">Reference proteome</keyword>
<reference evidence="1 2" key="1">
    <citation type="submission" date="2019-05" db="EMBL/GenBank/DDBJ databases">
        <title>Genome sequences of Thalassotalea litorea 1K03283.</title>
        <authorList>
            <person name="Zhang D."/>
        </authorList>
    </citation>
    <scope>NUCLEOTIDE SEQUENCE [LARGE SCALE GENOMIC DNA]</scope>
    <source>
        <strain evidence="1 2">MCCC 1K03283</strain>
    </source>
</reference>
<protein>
    <submittedName>
        <fullName evidence="1">Uncharacterized protein</fullName>
    </submittedName>
</protein>
<dbReference type="RefSeq" id="WP_138320607.1">
    <property type="nucleotide sequence ID" value="NZ_VCBC01000014.1"/>
</dbReference>
<proteinExistence type="predicted"/>
<dbReference type="Proteomes" id="UP000307790">
    <property type="component" value="Unassembled WGS sequence"/>
</dbReference>
<gene>
    <name evidence="1" type="ORF">FE810_13565</name>
</gene>
<evidence type="ECO:0000313" key="2">
    <source>
        <dbReference type="Proteomes" id="UP000307790"/>
    </source>
</evidence>
<sequence>MSIEYEKVKRDKHMFQLPPLPLLTIYDDNLFVRNDYDILSSGQRQYLIQFFKKLGFQQTSGRLLTKDDVRLHFPKPQHILAQSAFDPQYLTFAKRDYYFVTPTTFAETIFQQGLNGLNENFLSDIHALIDTCPFNLELLRDININNALGPFINRHYTELEQYQRQVIVEKFKNKKAL</sequence>
<organism evidence="1 2">
    <name type="scientific">Thalassotalea litorea</name>
    <dbReference type="NCBI Taxonomy" id="2020715"/>
    <lineage>
        <taxon>Bacteria</taxon>
        <taxon>Pseudomonadati</taxon>
        <taxon>Pseudomonadota</taxon>
        <taxon>Gammaproteobacteria</taxon>
        <taxon>Alteromonadales</taxon>
        <taxon>Colwelliaceae</taxon>
        <taxon>Thalassotalea</taxon>
    </lineage>
</organism>
<dbReference type="EMBL" id="VCBC01000014">
    <property type="protein sequence ID" value="TLU61841.1"/>
    <property type="molecule type" value="Genomic_DNA"/>
</dbReference>
<accession>A0A5R9IE06</accession>
<evidence type="ECO:0000313" key="1">
    <source>
        <dbReference type="EMBL" id="TLU61841.1"/>
    </source>
</evidence>